<dbReference type="EMBL" id="CP034687">
    <property type="protein sequence ID" value="AZS84494.1"/>
    <property type="molecule type" value="Genomic_DNA"/>
</dbReference>
<evidence type="ECO:0000313" key="3">
    <source>
        <dbReference type="Proteomes" id="UP000271291"/>
    </source>
</evidence>
<protein>
    <submittedName>
        <fullName evidence="1">Uncharacterized protein</fullName>
    </submittedName>
</protein>
<evidence type="ECO:0000313" key="2">
    <source>
        <dbReference type="EMBL" id="QCN88650.1"/>
    </source>
</evidence>
<name>A0A3Q9KU60_STRGD</name>
<evidence type="ECO:0000313" key="4">
    <source>
        <dbReference type="Proteomes" id="UP000501753"/>
    </source>
</evidence>
<dbReference type="EMBL" id="CP029078">
    <property type="protein sequence ID" value="QCN88650.1"/>
    <property type="molecule type" value="Genomic_DNA"/>
</dbReference>
<proteinExistence type="predicted"/>
<sequence>MAAATANIPAHLADWFLVREQFEPVPETPGLYRLTHPQQDGVRRTRQAVLDLRRHGYEVQADYPLDPAFTAGPPQPTVRNKLMERRHPIARAAATRSPQRLTAPTAALPEFVPQTAAVPVGGRAQTAGKGRSR</sequence>
<dbReference type="Proteomes" id="UP000501753">
    <property type="component" value="Chromosome"/>
</dbReference>
<gene>
    <name evidence="2" type="ORF">DDJ31_29820</name>
    <name evidence="1" type="ORF">ELQ87_09500</name>
</gene>
<dbReference type="OrthoDB" id="4191487at2"/>
<reference evidence="2 4" key="1">
    <citation type="submission" date="2018-04" db="EMBL/GenBank/DDBJ databases">
        <title>Complete genome sequences of Streptomyces griseoviridis K61 and characterization of antagonistic properties of biological control agents.</title>
        <authorList>
            <person name="Mariita R.M."/>
            <person name="Sello J.K."/>
        </authorList>
    </citation>
    <scope>NUCLEOTIDE SEQUENCE [LARGE SCALE GENOMIC DNA]</scope>
    <source>
        <strain evidence="2 4">K61</strain>
    </source>
</reference>
<accession>A0A3Q9KU60</accession>
<dbReference type="RefSeq" id="WP_127177395.1">
    <property type="nucleotide sequence ID" value="NZ_CP029078.1"/>
</dbReference>
<dbReference type="AlphaFoldDB" id="A0A3Q9KU60"/>
<dbReference type="Proteomes" id="UP000271291">
    <property type="component" value="Chromosome"/>
</dbReference>
<evidence type="ECO:0000313" key="1">
    <source>
        <dbReference type="EMBL" id="AZS84494.1"/>
    </source>
</evidence>
<reference evidence="1 3" key="2">
    <citation type="submission" date="2018-12" db="EMBL/GenBank/DDBJ databases">
        <title>Streptomyces griseoviridis F1-27 complete genome.</title>
        <authorList>
            <person name="Mariita R.M."/>
            <person name="Sello J.K."/>
        </authorList>
    </citation>
    <scope>NUCLEOTIDE SEQUENCE [LARGE SCALE GENOMIC DNA]</scope>
    <source>
        <strain evidence="1 3">F1-27</strain>
    </source>
</reference>
<organism evidence="1 3">
    <name type="scientific">Streptomyces griseoviridis</name>
    <dbReference type="NCBI Taxonomy" id="45398"/>
    <lineage>
        <taxon>Bacteria</taxon>
        <taxon>Bacillati</taxon>
        <taxon>Actinomycetota</taxon>
        <taxon>Actinomycetes</taxon>
        <taxon>Kitasatosporales</taxon>
        <taxon>Streptomycetaceae</taxon>
        <taxon>Streptomyces</taxon>
    </lineage>
</organism>
<keyword evidence="4" id="KW-1185">Reference proteome</keyword>
<dbReference type="KEGG" id="sgd:ELQ87_09500"/>